<comment type="caution">
    <text evidence="4">The sequence shown here is derived from an EMBL/GenBank/DDBJ whole genome shotgun (WGS) entry which is preliminary data.</text>
</comment>
<evidence type="ECO:0000313" key="6">
    <source>
        <dbReference type="Proteomes" id="UP000216189"/>
    </source>
</evidence>
<name>A0AA37ML81_SEGBR</name>
<accession>A0AA37ML81</accession>
<dbReference type="CDD" id="cd03354">
    <property type="entry name" value="LbH_SAT"/>
    <property type="match status" value="1"/>
</dbReference>
<organism evidence="4 7">
    <name type="scientific">Segatella bryantii</name>
    <name type="common">Prevotella bryantii</name>
    <dbReference type="NCBI Taxonomy" id="77095"/>
    <lineage>
        <taxon>Bacteria</taxon>
        <taxon>Pseudomonadati</taxon>
        <taxon>Bacteroidota</taxon>
        <taxon>Bacteroidia</taxon>
        <taxon>Bacteroidales</taxon>
        <taxon>Prevotellaceae</taxon>
        <taxon>Segatella</taxon>
    </lineage>
</organism>
<keyword evidence="3" id="KW-0012">Acyltransferase</keyword>
<keyword evidence="2" id="KW-0808">Transferase</keyword>
<dbReference type="Proteomes" id="UP000887043">
    <property type="component" value="Unassembled WGS sequence"/>
</dbReference>
<dbReference type="GO" id="GO:0016746">
    <property type="term" value="F:acyltransferase activity"/>
    <property type="evidence" value="ECO:0007669"/>
    <property type="project" value="UniProtKB-KW"/>
</dbReference>
<evidence type="ECO:0000256" key="2">
    <source>
        <dbReference type="ARBA" id="ARBA00022679"/>
    </source>
</evidence>
<gene>
    <name evidence="5" type="ORF">CIK91_06060</name>
    <name evidence="4" type="ORF">PRRU23_13370</name>
</gene>
<dbReference type="AlphaFoldDB" id="A0AA37ML81"/>
<dbReference type="EMBL" id="BPTR01000001">
    <property type="protein sequence ID" value="GJG27637.1"/>
    <property type="molecule type" value="Genomic_DNA"/>
</dbReference>
<evidence type="ECO:0000313" key="7">
    <source>
        <dbReference type="Proteomes" id="UP000887043"/>
    </source>
</evidence>
<sequence length="195" mass="21885">MNPITQTIILSASALRLIPHIGHYMAHHKLFDNDLRQVQDKKATVLNFIKAMTREKTFRNLFYYRMGEYLSIFIKWLCPPETSLHIWCPSIGEGAHFEHNYSTYLNAESIGKNFYCLQLVTLGTNHHNGEEGRPTIGDDVKIMTGAIVIGPIHIGNRVTIGAGSIVLKDVPDGCTVVGNPAKIIKQEQPEQEKDS</sequence>
<reference evidence="5 6" key="1">
    <citation type="submission" date="2017-08" db="EMBL/GenBank/DDBJ databases">
        <title>Comparative genomics of non-oral Prevotella species.</title>
        <authorList>
            <person name="Accetto T."/>
            <person name="Nograsek B."/>
            <person name="Avgustin G."/>
        </authorList>
    </citation>
    <scope>NUCLEOTIDE SEQUENCE [LARGE SCALE GENOMIC DNA]</scope>
    <source>
        <strain evidence="5 6">TC1-1</strain>
    </source>
</reference>
<comment type="similarity">
    <text evidence="1">Belongs to the transferase hexapeptide repeat family.</text>
</comment>
<proteinExistence type="inferred from homology"/>
<reference evidence="4" key="2">
    <citation type="submission" date="2021-08" db="EMBL/GenBank/DDBJ databases">
        <title>Prevotella lacticifex sp. nov., isolated from rumen of cow.</title>
        <authorList>
            <person name="Shinkai T."/>
            <person name="Ikeyama N."/>
            <person name="Kumagai M."/>
            <person name="Ohmori H."/>
            <person name="Sakamoto M."/>
            <person name="Ohkuma M."/>
            <person name="Mitsumori M."/>
        </authorList>
    </citation>
    <scope>NUCLEOTIDE SEQUENCE</scope>
    <source>
        <strain evidence="4">DSM 11371</strain>
    </source>
</reference>
<dbReference type="GeneID" id="72479294"/>
<dbReference type="Proteomes" id="UP000216189">
    <property type="component" value="Unassembled WGS sequence"/>
</dbReference>
<dbReference type="SUPFAM" id="SSF51161">
    <property type="entry name" value="Trimeric LpxA-like enzymes"/>
    <property type="match status" value="1"/>
</dbReference>
<protein>
    <submittedName>
        <fullName evidence="4">Serine acetyltransferase</fullName>
    </submittedName>
</protein>
<keyword evidence="6" id="KW-1185">Reference proteome</keyword>
<dbReference type="InterPro" id="IPR001451">
    <property type="entry name" value="Hexapep"/>
</dbReference>
<evidence type="ECO:0000256" key="3">
    <source>
        <dbReference type="ARBA" id="ARBA00023315"/>
    </source>
</evidence>
<dbReference type="RefSeq" id="WP_006281298.1">
    <property type="nucleotide sequence ID" value="NZ_BPTR01000001.1"/>
</dbReference>
<evidence type="ECO:0000313" key="5">
    <source>
        <dbReference type="EMBL" id="OYP55890.1"/>
    </source>
</evidence>
<dbReference type="Pfam" id="PF00132">
    <property type="entry name" value="Hexapep"/>
    <property type="match status" value="1"/>
</dbReference>
<evidence type="ECO:0000313" key="4">
    <source>
        <dbReference type="EMBL" id="GJG27637.1"/>
    </source>
</evidence>
<dbReference type="EMBL" id="NPJF01000026">
    <property type="protein sequence ID" value="OYP55890.1"/>
    <property type="molecule type" value="Genomic_DNA"/>
</dbReference>
<dbReference type="Gene3D" id="2.160.10.10">
    <property type="entry name" value="Hexapeptide repeat proteins"/>
    <property type="match status" value="1"/>
</dbReference>
<dbReference type="InterPro" id="IPR045304">
    <property type="entry name" value="LbH_SAT"/>
</dbReference>
<evidence type="ECO:0000256" key="1">
    <source>
        <dbReference type="ARBA" id="ARBA00007274"/>
    </source>
</evidence>
<dbReference type="InterPro" id="IPR011004">
    <property type="entry name" value="Trimer_LpxA-like_sf"/>
</dbReference>
<dbReference type="PANTHER" id="PTHR42811">
    <property type="entry name" value="SERINE ACETYLTRANSFERASE"/>
    <property type="match status" value="1"/>
</dbReference>